<reference evidence="1 2" key="1">
    <citation type="submission" date="2020-08" db="EMBL/GenBank/DDBJ databases">
        <title>Genomic Encyclopedia of Type Strains, Phase IV (KMG-V): Genome sequencing to study the core and pangenomes of soil and plant-associated prokaryotes.</title>
        <authorList>
            <person name="Whitman W."/>
        </authorList>
    </citation>
    <scope>NUCLEOTIDE SEQUENCE [LARGE SCALE GENOMIC DNA]</scope>
    <source>
        <strain evidence="1 2">M8US30</strain>
    </source>
</reference>
<comment type="caution">
    <text evidence="1">The sequence shown here is derived from an EMBL/GenBank/DDBJ whole genome shotgun (WGS) entry which is preliminary data.</text>
</comment>
<evidence type="ECO:0000313" key="1">
    <source>
        <dbReference type="EMBL" id="MBB5344458.1"/>
    </source>
</evidence>
<evidence type="ECO:0000313" key="2">
    <source>
        <dbReference type="Proteomes" id="UP000569092"/>
    </source>
</evidence>
<proteinExistence type="predicted"/>
<accession>A0A7W8J8G0</accession>
<name>A0A7W8J8G0_9BACT</name>
<dbReference type="AlphaFoldDB" id="A0A7W8J8G0"/>
<protein>
    <submittedName>
        <fullName evidence="1">Uncharacterized protein</fullName>
    </submittedName>
</protein>
<sequence length="346" mass="39476">MPRLLDGFALTETTFIQEWTKLSGVSSLLACADDAGIRIGIWGGLIRNFVLDDRPLSIEQQSPEGQSLGEQSLHLIDFVDPYSDIDCVLDRVDDWHLIAQSISSSVAFAGYHRWEVQALDRITSSMNNYARISAESLIAWHEGFDHERRPKISLQGLDGNIFALLENPAVRVEFRAQADGIRHRNSWQNILDSLRLSRFVFQYENEAKQDQQLVFPDEQRMEKIGESSATENIGRNNWLRFDLAVLDIIVTARSLSSAAKYLLELYHRLPTAIREGSAILTRFHARYQPEMKFIGGLVYRQRDSQKIRLRLLTDMEGNLSHGGFRSTVPWTRIWSLGPNGDNWLSA</sequence>
<organism evidence="1 2">
    <name type="scientific">Tunturiibacter lichenicola</name>
    <dbReference type="NCBI Taxonomy" id="2051959"/>
    <lineage>
        <taxon>Bacteria</taxon>
        <taxon>Pseudomonadati</taxon>
        <taxon>Acidobacteriota</taxon>
        <taxon>Terriglobia</taxon>
        <taxon>Terriglobales</taxon>
        <taxon>Acidobacteriaceae</taxon>
        <taxon>Tunturiibacter</taxon>
    </lineage>
</organism>
<dbReference type="Proteomes" id="UP000569092">
    <property type="component" value="Unassembled WGS sequence"/>
</dbReference>
<dbReference type="EMBL" id="JACHDZ010000003">
    <property type="protein sequence ID" value="MBB5344458.1"/>
    <property type="molecule type" value="Genomic_DNA"/>
</dbReference>
<gene>
    <name evidence="1" type="ORF">HDF10_002437</name>
</gene>